<comment type="caution">
    <text evidence="3">The sequence shown here is derived from an EMBL/GenBank/DDBJ whole genome shotgun (WGS) entry which is preliminary data.</text>
</comment>
<evidence type="ECO:0000256" key="1">
    <source>
        <dbReference type="SAM" id="Phobius"/>
    </source>
</evidence>
<feature type="chain" id="PRO_5031114851" description="Cell wall protein" evidence="2">
    <location>
        <begin position="29"/>
        <end position="185"/>
    </location>
</feature>
<accession>A0A7X0FP11</accession>
<organism evidence="3 4">
    <name type="scientific">Microbacterium thalassium</name>
    <dbReference type="NCBI Taxonomy" id="362649"/>
    <lineage>
        <taxon>Bacteria</taxon>
        <taxon>Bacillati</taxon>
        <taxon>Actinomycetota</taxon>
        <taxon>Actinomycetes</taxon>
        <taxon>Micrococcales</taxon>
        <taxon>Microbacteriaceae</taxon>
        <taxon>Microbacterium</taxon>
    </lineage>
</organism>
<evidence type="ECO:0008006" key="5">
    <source>
        <dbReference type="Google" id="ProtNLM"/>
    </source>
</evidence>
<keyword evidence="4" id="KW-1185">Reference proteome</keyword>
<protein>
    <recommendedName>
        <fullName evidence="5">Cell wall protein</fullName>
    </recommendedName>
</protein>
<dbReference type="AlphaFoldDB" id="A0A7X0FP11"/>
<evidence type="ECO:0000313" key="3">
    <source>
        <dbReference type="EMBL" id="MBB6391055.1"/>
    </source>
</evidence>
<reference evidence="3 4" key="1">
    <citation type="submission" date="2020-08" db="EMBL/GenBank/DDBJ databases">
        <title>Sequencing the genomes of 1000 actinobacteria strains.</title>
        <authorList>
            <person name="Klenk H.-P."/>
        </authorList>
    </citation>
    <scope>NUCLEOTIDE SEQUENCE [LARGE SCALE GENOMIC DNA]</scope>
    <source>
        <strain evidence="3 4">DSM 12511</strain>
    </source>
</reference>
<gene>
    <name evidence="3" type="ORF">HD594_001368</name>
</gene>
<dbReference type="RefSeq" id="WP_184750233.1">
    <property type="nucleotide sequence ID" value="NZ_BAAAJR010000010.1"/>
</dbReference>
<keyword evidence="1" id="KW-0472">Membrane</keyword>
<proteinExistence type="predicted"/>
<feature type="signal peptide" evidence="2">
    <location>
        <begin position="1"/>
        <end position="28"/>
    </location>
</feature>
<name>A0A7X0FP11_9MICO</name>
<sequence length="185" mass="18050">MKHKIRNAAAIAALVAVSTLGLGSAAQAATIYPPSGACTVASNVASPNSRVAMECADGTFSPNERVTITVRGASSVSIGFFKFATTSTGTAQSSSTGSLSTGITFPTDASGVYEISATSETSTGGSATITVATDSEADGGGSLPVTGMESGELLGLWVGGGALVLAGGAIAVAASVRRNRAKVDA</sequence>
<evidence type="ECO:0000256" key="2">
    <source>
        <dbReference type="SAM" id="SignalP"/>
    </source>
</evidence>
<dbReference type="EMBL" id="JACHML010000001">
    <property type="protein sequence ID" value="MBB6391055.1"/>
    <property type="molecule type" value="Genomic_DNA"/>
</dbReference>
<evidence type="ECO:0000313" key="4">
    <source>
        <dbReference type="Proteomes" id="UP000537775"/>
    </source>
</evidence>
<dbReference type="Proteomes" id="UP000537775">
    <property type="component" value="Unassembled WGS sequence"/>
</dbReference>
<keyword evidence="1" id="KW-0812">Transmembrane</keyword>
<keyword evidence="1" id="KW-1133">Transmembrane helix</keyword>
<keyword evidence="2" id="KW-0732">Signal</keyword>
<feature type="transmembrane region" description="Helical" evidence="1">
    <location>
        <begin position="154"/>
        <end position="176"/>
    </location>
</feature>